<reference evidence="2" key="1">
    <citation type="submission" date="2020-01" db="EMBL/GenBank/DDBJ databases">
        <authorList>
            <person name="Mishra B."/>
        </authorList>
    </citation>
    <scope>NUCLEOTIDE SEQUENCE [LARGE SCALE GENOMIC DNA]</scope>
</reference>
<comment type="caution">
    <text evidence="2">The sequence shown here is derived from an EMBL/GenBank/DDBJ whole genome shotgun (WGS) entry which is preliminary data.</text>
</comment>
<keyword evidence="1" id="KW-0472">Membrane</keyword>
<organism evidence="2 3">
    <name type="scientific">Microthlaspi erraticum</name>
    <dbReference type="NCBI Taxonomy" id="1685480"/>
    <lineage>
        <taxon>Eukaryota</taxon>
        <taxon>Viridiplantae</taxon>
        <taxon>Streptophyta</taxon>
        <taxon>Embryophyta</taxon>
        <taxon>Tracheophyta</taxon>
        <taxon>Spermatophyta</taxon>
        <taxon>Magnoliopsida</taxon>
        <taxon>eudicotyledons</taxon>
        <taxon>Gunneridae</taxon>
        <taxon>Pentapetalae</taxon>
        <taxon>rosids</taxon>
        <taxon>malvids</taxon>
        <taxon>Brassicales</taxon>
        <taxon>Brassicaceae</taxon>
        <taxon>Coluteocarpeae</taxon>
        <taxon>Microthlaspi</taxon>
    </lineage>
</organism>
<proteinExistence type="predicted"/>
<keyword evidence="1" id="KW-1133">Transmembrane helix</keyword>
<keyword evidence="1" id="KW-0812">Transmembrane</keyword>
<evidence type="ECO:0000313" key="3">
    <source>
        <dbReference type="Proteomes" id="UP000467841"/>
    </source>
</evidence>
<evidence type="ECO:0000256" key="1">
    <source>
        <dbReference type="SAM" id="Phobius"/>
    </source>
</evidence>
<sequence>MLNWNLNLLHSDLIFGSASIDGFIVLYIVRLRLGKEKQKKEGKRLSAPTSIFVTGFILFNHATESLESSFIEVEPPWGDFPVTRAAAEIFTMVEVFALASMNRSPSETWRCIVVRDIEEEKIHVDNSCSLQEPSMFVRDCG</sequence>
<dbReference type="EMBL" id="CACVBM020001064">
    <property type="protein sequence ID" value="CAA7028179.1"/>
    <property type="molecule type" value="Genomic_DNA"/>
</dbReference>
<feature type="transmembrane region" description="Helical" evidence="1">
    <location>
        <begin position="13"/>
        <end position="33"/>
    </location>
</feature>
<name>A0A6D2IM28_9BRAS</name>
<keyword evidence="3" id="KW-1185">Reference proteome</keyword>
<dbReference type="Proteomes" id="UP000467841">
    <property type="component" value="Unassembled WGS sequence"/>
</dbReference>
<accession>A0A6D2IM28</accession>
<gene>
    <name evidence="2" type="ORF">MERR_LOCUS15414</name>
</gene>
<evidence type="ECO:0000313" key="2">
    <source>
        <dbReference type="EMBL" id="CAA7028179.1"/>
    </source>
</evidence>
<protein>
    <submittedName>
        <fullName evidence="2">Uncharacterized protein</fullName>
    </submittedName>
</protein>
<dbReference type="AlphaFoldDB" id="A0A6D2IM28"/>